<dbReference type="Proteomes" id="UP001280121">
    <property type="component" value="Unassembled WGS sequence"/>
</dbReference>
<dbReference type="EMBL" id="JANJYI010000009">
    <property type="protein sequence ID" value="KAK2634397.1"/>
    <property type="molecule type" value="Genomic_DNA"/>
</dbReference>
<proteinExistence type="predicted"/>
<comment type="caution">
    <text evidence="3">The sequence shown here is derived from an EMBL/GenBank/DDBJ whole genome shotgun (WGS) entry which is preliminary data.</text>
</comment>
<dbReference type="InterPro" id="IPR012337">
    <property type="entry name" value="RNaseH-like_sf"/>
</dbReference>
<evidence type="ECO:0000259" key="2">
    <source>
        <dbReference type="Pfam" id="PF14372"/>
    </source>
</evidence>
<accession>A0AAD9WL95</accession>
<dbReference type="SUPFAM" id="SSF53098">
    <property type="entry name" value="Ribonuclease H-like"/>
    <property type="match status" value="1"/>
</dbReference>
<dbReference type="PANTHER" id="PTHR46481:SF11">
    <property type="entry name" value="ZINC FINGER BED DOMAIN-CONTAINING PROTEIN RICESLEEPER 2-LIKE"/>
    <property type="match status" value="1"/>
</dbReference>
<dbReference type="Pfam" id="PF14372">
    <property type="entry name" value="hAT-like_RNase-H"/>
    <property type="match status" value="1"/>
</dbReference>
<name>A0AAD9WL95_9ROSI</name>
<dbReference type="InterPro" id="IPR052035">
    <property type="entry name" value="ZnF_BED_domain_contain"/>
</dbReference>
<keyword evidence="1" id="KW-0238">DNA-binding</keyword>
<dbReference type="InterPro" id="IPR025525">
    <property type="entry name" value="hAT-like_transposase_RNase-H"/>
</dbReference>
<feature type="domain" description="hAT-like transposase RNase-H fold" evidence="2">
    <location>
        <begin position="604"/>
        <end position="696"/>
    </location>
</feature>
<keyword evidence="4" id="KW-1185">Reference proteome</keyword>
<protein>
    <recommendedName>
        <fullName evidence="2">hAT-like transposase RNase-H fold domain-containing protein</fullName>
    </recommendedName>
</protein>
<evidence type="ECO:0000313" key="4">
    <source>
        <dbReference type="Proteomes" id="UP001280121"/>
    </source>
</evidence>
<dbReference type="PANTHER" id="PTHR46481">
    <property type="entry name" value="ZINC FINGER BED DOMAIN-CONTAINING PROTEIN 4"/>
    <property type="match status" value="1"/>
</dbReference>
<dbReference type="AlphaFoldDB" id="A0AAD9WL95"/>
<evidence type="ECO:0000256" key="1">
    <source>
        <dbReference type="ARBA" id="ARBA00023125"/>
    </source>
</evidence>
<reference evidence="3" key="1">
    <citation type="journal article" date="2023" name="Plant J.">
        <title>Genome sequences and population genomics provide insights into the demographic history, inbreeding, and mutation load of two 'living fossil' tree species of Dipteronia.</title>
        <authorList>
            <person name="Feng Y."/>
            <person name="Comes H.P."/>
            <person name="Chen J."/>
            <person name="Zhu S."/>
            <person name="Lu R."/>
            <person name="Zhang X."/>
            <person name="Li P."/>
            <person name="Qiu J."/>
            <person name="Olsen K.M."/>
            <person name="Qiu Y."/>
        </authorList>
    </citation>
    <scope>NUCLEOTIDE SEQUENCE</scope>
    <source>
        <strain evidence="3">KIB01</strain>
    </source>
</reference>
<evidence type="ECO:0000313" key="3">
    <source>
        <dbReference type="EMBL" id="KAK2634397.1"/>
    </source>
</evidence>
<sequence>MSGHGGINLIDAAKNAIQNSSANISDPKIVGGFAFTSQRDVINFNSNGNPLHVHQKGKVGEVLKPKLLSPYVSLKTVLVDGPTEEVGNVFVKLDGTGPPNGQPDEAVGGTNTCVKKLKNMELGENSHNLISTDMVFLIETKASHDSIESLQVGMACYDLPRKSLIPHDQSTSTLLLKASILHLEYWLSDHRPLLVEVIEMAFIQNEIRQFVFDIAPTYHRDLMDYPTFSAKNTRLQWVTSVDCQTIRRILDVYAKVLVGLFKLPKSLIKELHGLCARFWWDIHRMENGYIWALGLGSFNQHKIFSGNWNVPLIHSMFMKDDADLILSIPISSMVHLDSATSVFFLLLAAVSTTPPDHQSSFLLNFSYLFFRLFFFPPFKFTQTTLAAPLLTVRSTLWTACSSTAHRLTGLQSHHSPFIYVPCPHTYEMLADVMMEFLHDWNIEHKLSTLTVDNCSTNNAMISILLEMLSDVSLLLNGDMFHMRCSAHILNLIVRDGLDVISESIERIRSSVSYWTSSPKREEFFFETLSQLEIESTRKLVLDCKTRWNSTYLMIRSALMYKTVFPRLKHKDSHYKNFLTEDDWVLAKEISDKLDVFYQATEEFSGTKYPTANNYLPTVCDIRDAINDWSTSTFEQIKLMASSMAHKFDSYWSNFHGIMVVATILDLRYKMKVMECYFPSLYGDGSSYEINKIQEFFVEDGWRV</sequence>
<dbReference type="GO" id="GO:0003677">
    <property type="term" value="F:DNA binding"/>
    <property type="evidence" value="ECO:0007669"/>
    <property type="project" value="UniProtKB-KW"/>
</dbReference>
<organism evidence="3 4">
    <name type="scientific">Dipteronia dyeriana</name>
    <dbReference type="NCBI Taxonomy" id="168575"/>
    <lineage>
        <taxon>Eukaryota</taxon>
        <taxon>Viridiplantae</taxon>
        <taxon>Streptophyta</taxon>
        <taxon>Embryophyta</taxon>
        <taxon>Tracheophyta</taxon>
        <taxon>Spermatophyta</taxon>
        <taxon>Magnoliopsida</taxon>
        <taxon>eudicotyledons</taxon>
        <taxon>Gunneridae</taxon>
        <taxon>Pentapetalae</taxon>
        <taxon>rosids</taxon>
        <taxon>malvids</taxon>
        <taxon>Sapindales</taxon>
        <taxon>Sapindaceae</taxon>
        <taxon>Hippocastanoideae</taxon>
        <taxon>Acereae</taxon>
        <taxon>Dipteronia</taxon>
    </lineage>
</organism>
<gene>
    <name evidence="3" type="ORF">Ddye_029189</name>
</gene>